<dbReference type="Proteomes" id="UP001268683">
    <property type="component" value="Chromosome"/>
</dbReference>
<evidence type="ECO:0000313" key="11">
    <source>
        <dbReference type="Proteomes" id="UP001268683"/>
    </source>
</evidence>
<evidence type="ECO:0000256" key="1">
    <source>
        <dbReference type="ARBA" id="ARBA00009427"/>
    </source>
</evidence>
<dbReference type="GO" id="GO:0005737">
    <property type="term" value="C:cytoplasm"/>
    <property type="evidence" value="ECO:0007669"/>
    <property type="project" value="UniProtKB-SubCell"/>
</dbReference>
<keyword evidence="11" id="KW-1185">Reference proteome</keyword>
<reference evidence="10" key="1">
    <citation type="submission" date="2023-04" db="EMBL/GenBank/DDBJ databases">
        <title>Complete genome sequence of Temperatibacter marinus.</title>
        <authorList>
            <person name="Rong J.-C."/>
            <person name="Yi M.-L."/>
            <person name="Zhao Q."/>
        </authorList>
    </citation>
    <scope>NUCLEOTIDE SEQUENCE</scope>
    <source>
        <strain evidence="10">NBRC 110045</strain>
    </source>
</reference>
<dbReference type="GO" id="GO:0005524">
    <property type="term" value="F:ATP binding"/>
    <property type="evidence" value="ECO:0007669"/>
    <property type="project" value="UniProtKB-UniRule"/>
</dbReference>
<proteinExistence type="inferred from homology"/>
<dbReference type="AlphaFoldDB" id="A0AA52ED95"/>
<dbReference type="CDD" id="cd02019">
    <property type="entry name" value="NK"/>
    <property type="match status" value="1"/>
</dbReference>
<dbReference type="HAMAP" id="MF_00238">
    <property type="entry name" value="Cytidyl_kinase_type1"/>
    <property type="match status" value="1"/>
</dbReference>
<dbReference type="InterPro" id="IPR027417">
    <property type="entry name" value="P-loop_NTPase"/>
</dbReference>
<dbReference type="SUPFAM" id="SSF52540">
    <property type="entry name" value="P-loop containing nucleoside triphosphate hydrolases"/>
    <property type="match status" value="1"/>
</dbReference>
<evidence type="ECO:0000256" key="8">
    <source>
        <dbReference type="HAMAP-Rule" id="MF_00238"/>
    </source>
</evidence>
<feature type="domain" description="Cytidylate kinase" evidence="9">
    <location>
        <begin position="3"/>
        <end position="207"/>
    </location>
</feature>
<feature type="binding site" evidence="8">
    <location>
        <begin position="7"/>
        <end position="15"/>
    </location>
    <ligand>
        <name>ATP</name>
        <dbReference type="ChEBI" id="CHEBI:30616"/>
    </ligand>
</feature>
<comment type="subcellular location">
    <subcellularLocation>
        <location evidence="8">Cytoplasm</location>
    </subcellularLocation>
</comment>
<keyword evidence="4 8" id="KW-0418">Kinase</keyword>
<organism evidence="10 11">
    <name type="scientific">Temperatibacter marinus</name>
    <dbReference type="NCBI Taxonomy" id="1456591"/>
    <lineage>
        <taxon>Bacteria</taxon>
        <taxon>Pseudomonadati</taxon>
        <taxon>Pseudomonadota</taxon>
        <taxon>Alphaproteobacteria</taxon>
        <taxon>Kordiimonadales</taxon>
        <taxon>Temperatibacteraceae</taxon>
        <taxon>Temperatibacter</taxon>
    </lineage>
</organism>
<keyword evidence="3 8" id="KW-0547">Nucleotide-binding</keyword>
<dbReference type="GO" id="GO:0036431">
    <property type="term" value="F:dCMP kinase activity"/>
    <property type="evidence" value="ECO:0007669"/>
    <property type="project" value="InterPro"/>
</dbReference>
<accession>A0AA52ED95</accession>
<name>A0AA52ED95_9PROT</name>
<gene>
    <name evidence="8 10" type="primary">cmk</name>
    <name evidence="10" type="ORF">QGN29_02975</name>
</gene>
<comment type="similarity">
    <text evidence="1 8">Belongs to the cytidylate kinase family. Type 1 subfamily.</text>
</comment>
<evidence type="ECO:0000256" key="3">
    <source>
        <dbReference type="ARBA" id="ARBA00022741"/>
    </source>
</evidence>
<dbReference type="Gene3D" id="3.40.50.300">
    <property type="entry name" value="P-loop containing nucleotide triphosphate hydrolases"/>
    <property type="match status" value="1"/>
</dbReference>
<sequence>MIIAIDGPAAAGKGTLAKRLAKHFNFSYLDTGALYRAVALTMLRAKHNPSDIALAAQVSAHLDLDILSDPDLRREETGQAASQVAAIPEVRANLLNFQRQFASRPPEDKAGAVLDGRDIGTVVCPTAAVKIFVTASAEERAKRRFHEQKERVGHADYDEILADVVSRDDRDMNRSDAPLKPAENAHLLDTTKLDIDAVFDVAVKLVQSAQ</sequence>
<evidence type="ECO:0000256" key="5">
    <source>
        <dbReference type="ARBA" id="ARBA00022840"/>
    </source>
</evidence>
<dbReference type="Pfam" id="PF02224">
    <property type="entry name" value="Cytidylate_kin"/>
    <property type="match status" value="1"/>
</dbReference>
<dbReference type="GO" id="GO:0006220">
    <property type="term" value="P:pyrimidine nucleotide metabolic process"/>
    <property type="evidence" value="ECO:0007669"/>
    <property type="project" value="UniProtKB-UniRule"/>
</dbReference>
<dbReference type="InterPro" id="IPR003136">
    <property type="entry name" value="Cytidylate_kin"/>
</dbReference>
<dbReference type="InterPro" id="IPR011994">
    <property type="entry name" value="Cytidylate_kinase_dom"/>
</dbReference>
<dbReference type="CDD" id="cd02020">
    <property type="entry name" value="CMPK"/>
    <property type="match status" value="1"/>
</dbReference>
<evidence type="ECO:0000256" key="4">
    <source>
        <dbReference type="ARBA" id="ARBA00022777"/>
    </source>
</evidence>
<keyword evidence="2 8" id="KW-0808">Transferase</keyword>
<dbReference type="NCBIfam" id="TIGR00017">
    <property type="entry name" value="cmk"/>
    <property type="match status" value="1"/>
</dbReference>
<comment type="catalytic activity">
    <reaction evidence="7 8">
        <text>CMP + ATP = CDP + ADP</text>
        <dbReference type="Rhea" id="RHEA:11600"/>
        <dbReference type="ChEBI" id="CHEBI:30616"/>
        <dbReference type="ChEBI" id="CHEBI:58069"/>
        <dbReference type="ChEBI" id="CHEBI:60377"/>
        <dbReference type="ChEBI" id="CHEBI:456216"/>
        <dbReference type="EC" id="2.7.4.25"/>
    </reaction>
</comment>
<evidence type="ECO:0000256" key="2">
    <source>
        <dbReference type="ARBA" id="ARBA00022679"/>
    </source>
</evidence>
<evidence type="ECO:0000256" key="6">
    <source>
        <dbReference type="ARBA" id="ARBA00047615"/>
    </source>
</evidence>
<dbReference type="KEGG" id="tmk:QGN29_02975"/>
<dbReference type="RefSeq" id="WP_310799185.1">
    <property type="nucleotide sequence ID" value="NZ_CP123872.1"/>
</dbReference>
<keyword evidence="5 8" id="KW-0067">ATP-binding</keyword>
<dbReference type="EMBL" id="CP123872">
    <property type="protein sequence ID" value="WND03332.1"/>
    <property type="molecule type" value="Genomic_DNA"/>
</dbReference>
<keyword evidence="8" id="KW-0963">Cytoplasm</keyword>
<evidence type="ECO:0000259" key="9">
    <source>
        <dbReference type="Pfam" id="PF02224"/>
    </source>
</evidence>
<comment type="catalytic activity">
    <reaction evidence="6 8">
        <text>dCMP + ATP = dCDP + ADP</text>
        <dbReference type="Rhea" id="RHEA:25094"/>
        <dbReference type="ChEBI" id="CHEBI:30616"/>
        <dbReference type="ChEBI" id="CHEBI:57566"/>
        <dbReference type="ChEBI" id="CHEBI:58593"/>
        <dbReference type="ChEBI" id="CHEBI:456216"/>
        <dbReference type="EC" id="2.7.4.25"/>
    </reaction>
</comment>
<evidence type="ECO:0000256" key="7">
    <source>
        <dbReference type="ARBA" id="ARBA00048478"/>
    </source>
</evidence>
<dbReference type="EC" id="2.7.4.25" evidence="8"/>
<protein>
    <recommendedName>
        <fullName evidence="8">Cytidylate kinase</fullName>
        <shortName evidence="8">CK</shortName>
        <ecNumber evidence="8">2.7.4.25</ecNumber>
    </recommendedName>
    <alternativeName>
        <fullName evidence="8">Cytidine monophosphate kinase</fullName>
        <shortName evidence="8">CMP kinase</shortName>
    </alternativeName>
</protein>
<evidence type="ECO:0000313" key="10">
    <source>
        <dbReference type="EMBL" id="WND03332.1"/>
    </source>
</evidence>